<evidence type="ECO:0000313" key="1">
    <source>
        <dbReference type="EMBL" id="GBM59085.1"/>
    </source>
</evidence>
<organism evidence="1 2">
    <name type="scientific">Araneus ventricosus</name>
    <name type="common">Orbweaver spider</name>
    <name type="synonym">Epeira ventricosa</name>
    <dbReference type="NCBI Taxonomy" id="182803"/>
    <lineage>
        <taxon>Eukaryota</taxon>
        <taxon>Metazoa</taxon>
        <taxon>Ecdysozoa</taxon>
        <taxon>Arthropoda</taxon>
        <taxon>Chelicerata</taxon>
        <taxon>Arachnida</taxon>
        <taxon>Araneae</taxon>
        <taxon>Araneomorphae</taxon>
        <taxon>Entelegynae</taxon>
        <taxon>Araneoidea</taxon>
        <taxon>Araneidae</taxon>
        <taxon>Araneus</taxon>
    </lineage>
</organism>
<accession>A0A4Y2H1V5</accession>
<comment type="caution">
    <text evidence="1">The sequence shown here is derived from an EMBL/GenBank/DDBJ whole genome shotgun (WGS) entry which is preliminary data.</text>
</comment>
<dbReference type="AlphaFoldDB" id="A0A4Y2H1V5"/>
<proteinExistence type="predicted"/>
<keyword evidence="2" id="KW-1185">Reference proteome</keyword>
<dbReference type="Proteomes" id="UP000499080">
    <property type="component" value="Unassembled WGS sequence"/>
</dbReference>
<dbReference type="EMBL" id="BGPR01001665">
    <property type="protein sequence ID" value="GBM59085.1"/>
    <property type="molecule type" value="Genomic_DNA"/>
</dbReference>
<gene>
    <name evidence="1" type="ORF">AVEN_169031_1</name>
</gene>
<evidence type="ECO:0000313" key="2">
    <source>
        <dbReference type="Proteomes" id="UP000499080"/>
    </source>
</evidence>
<protein>
    <submittedName>
        <fullName evidence="1">Uncharacterized protein</fullName>
    </submittedName>
</protein>
<reference evidence="1 2" key="1">
    <citation type="journal article" date="2019" name="Sci. Rep.">
        <title>Orb-weaving spider Araneus ventricosus genome elucidates the spidroin gene catalogue.</title>
        <authorList>
            <person name="Kono N."/>
            <person name="Nakamura H."/>
            <person name="Ohtoshi R."/>
            <person name="Moran D.A.P."/>
            <person name="Shinohara A."/>
            <person name="Yoshida Y."/>
            <person name="Fujiwara M."/>
            <person name="Mori M."/>
            <person name="Tomita M."/>
            <person name="Arakawa K."/>
        </authorList>
    </citation>
    <scope>NUCLEOTIDE SEQUENCE [LARGE SCALE GENOMIC DNA]</scope>
</reference>
<sequence>MQRFRGTQNSNTDSRWESIHQNILWCRKTDFPRNLLSNADFTNVATLRNQTGVGSQVEELAWSCGKRIRKSKYILLCSGVEQRRNFRMGNVQLGQDQRRQ</sequence>
<name>A0A4Y2H1V5_ARAVE</name>